<keyword evidence="1" id="KW-0378">Hydrolase</keyword>
<dbReference type="GO" id="GO:0005975">
    <property type="term" value="P:carbohydrate metabolic process"/>
    <property type="evidence" value="ECO:0007669"/>
    <property type="project" value="InterPro"/>
</dbReference>
<dbReference type="AlphaFoldDB" id="A0A848B4N2"/>
<evidence type="ECO:0000256" key="1">
    <source>
        <dbReference type="ARBA" id="ARBA00022801"/>
    </source>
</evidence>
<protein>
    <submittedName>
        <fullName evidence="4">Beta-agarase</fullName>
    </submittedName>
</protein>
<dbReference type="Gene3D" id="3.20.20.80">
    <property type="entry name" value="Glycosidases"/>
    <property type="match status" value="1"/>
</dbReference>
<evidence type="ECO:0000313" key="5">
    <source>
        <dbReference type="Proteomes" id="UP000576225"/>
    </source>
</evidence>
<dbReference type="SUPFAM" id="SSF51445">
    <property type="entry name" value="(Trans)glycosidases"/>
    <property type="match status" value="1"/>
</dbReference>
<proteinExistence type="predicted"/>
<dbReference type="Pfam" id="PF02449">
    <property type="entry name" value="Glyco_hydro_42"/>
    <property type="match status" value="1"/>
</dbReference>
<feature type="domain" description="Glycoside hydrolase family 42 N-terminal" evidence="3">
    <location>
        <begin position="417"/>
        <end position="564"/>
    </location>
</feature>
<accession>A0A848B4N2</accession>
<dbReference type="GO" id="GO:0004565">
    <property type="term" value="F:beta-galactosidase activity"/>
    <property type="evidence" value="ECO:0007669"/>
    <property type="project" value="InterPro"/>
</dbReference>
<dbReference type="GO" id="GO:0009341">
    <property type="term" value="C:beta-galactosidase complex"/>
    <property type="evidence" value="ECO:0007669"/>
    <property type="project" value="InterPro"/>
</dbReference>
<name>A0A848B4N2_9BACT</name>
<gene>
    <name evidence="4" type="ORF">HF882_21460</name>
</gene>
<evidence type="ECO:0000313" key="4">
    <source>
        <dbReference type="EMBL" id="NMD89157.1"/>
    </source>
</evidence>
<dbReference type="EMBL" id="JABAEW010000082">
    <property type="protein sequence ID" value="NMD89157.1"/>
    <property type="molecule type" value="Genomic_DNA"/>
</dbReference>
<reference evidence="4 5" key="1">
    <citation type="submission" date="2020-04" db="EMBL/GenBank/DDBJ databases">
        <authorList>
            <person name="Hitch T.C.A."/>
            <person name="Wylensek D."/>
            <person name="Clavel T."/>
        </authorList>
    </citation>
    <scope>NUCLEOTIDE SEQUENCE [LARGE SCALE GENOMIC DNA]</scope>
    <source>
        <strain evidence="4 5">COR2-253-APC-1A</strain>
    </source>
</reference>
<sequence>MSWNTYRFMLPALLCFGLLGGAAELPLDRKQLKAQYRANAQLTPDGILLKSDTAEWDSGVQINPPEGRKFDFSNARYLAVDVENLSKDKQLRLTMHISSGGRDKGSSSHVDLPLREVNTGIGLNPGEKRTMRLYLPHAALFTAPEGGRNLKRPLDTSKINSIAFKMQWPFEPNEVKGLLDCRLSNLRLEGEPETARKVTGMGDAYFPFIDDYGQYRHLDWPEKIHSDSDLKARHAEELAQLEKTPRPAAWDRFGGWADGPQLKATGSFYTAQHNGKWYFVDPEGRLFWSTGIDVLQPHTDATNGRKHEKWFTARVPEDGVMPFTHWNLQKKYGQEDYRDAFYDVLARRLQAWGINTIGNWANRDFMLKGKVPYTMQLSDFAKELPRFRNSKVKFYDVYDPEFEVKMGNILRDRAAVDEITRKSIDDPMCIGYFIDNELAFGGIVKAVFGAEPDQPAKLEFVKDLKAKYGTIEALNKVWDTSYADWDGLLQSKAMPEGKGFRKDADAFNNKFIERYFELSRKGIKSLAPHRLYLGCRFVGFRHAEAVRRIAAKYSDVISINSYHNSIANVSPDQFFGKPMLIGEFHFGTYDRGMFSASLCPVWNQQERAVSYQRYLQGALSNPAMIGAHWFQFRDQPLTGRWDGEGYQIGFVDVADTPYPELTKAAREVGENMYSYRENGKLTNSMNN</sequence>
<dbReference type="InterPro" id="IPR013529">
    <property type="entry name" value="Glyco_hydro_42_N"/>
</dbReference>
<dbReference type="InterPro" id="IPR017853">
    <property type="entry name" value="GH"/>
</dbReference>
<dbReference type="RefSeq" id="WP_168964089.1">
    <property type="nucleotide sequence ID" value="NZ_JABAEW010000082.1"/>
</dbReference>
<dbReference type="Proteomes" id="UP000576225">
    <property type="component" value="Unassembled WGS sequence"/>
</dbReference>
<organism evidence="4 5">
    <name type="scientific">Victivallis vadensis</name>
    <dbReference type="NCBI Taxonomy" id="172901"/>
    <lineage>
        <taxon>Bacteria</taxon>
        <taxon>Pseudomonadati</taxon>
        <taxon>Lentisphaerota</taxon>
        <taxon>Lentisphaeria</taxon>
        <taxon>Victivallales</taxon>
        <taxon>Victivallaceae</taxon>
        <taxon>Victivallis</taxon>
    </lineage>
</organism>
<evidence type="ECO:0000256" key="2">
    <source>
        <dbReference type="ARBA" id="ARBA00023295"/>
    </source>
</evidence>
<comment type="caution">
    <text evidence="4">The sequence shown here is derived from an EMBL/GenBank/DDBJ whole genome shotgun (WGS) entry which is preliminary data.</text>
</comment>
<evidence type="ECO:0000259" key="3">
    <source>
        <dbReference type="Pfam" id="PF02449"/>
    </source>
</evidence>
<keyword evidence="2" id="KW-0326">Glycosidase</keyword>